<accession>A0ABU1ZNG7</accession>
<keyword evidence="4" id="KW-1185">Reference proteome</keyword>
<dbReference type="InterPro" id="IPR015168">
    <property type="entry name" value="SsuA/THI5"/>
</dbReference>
<name>A0ABU1ZNG7_9BURK</name>
<proteinExistence type="predicted"/>
<dbReference type="Proteomes" id="UP001268089">
    <property type="component" value="Unassembled WGS sequence"/>
</dbReference>
<keyword evidence="1" id="KW-0732">Signal</keyword>
<dbReference type="EMBL" id="JAVDXO010000004">
    <property type="protein sequence ID" value="MDR7307097.1"/>
    <property type="molecule type" value="Genomic_DNA"/>
</dbReference>
<gene>
    <name evidence="3" type="ORF">J2X15_002383</name>
</gene>
<feature type="chain" id="PRO_5046195862" evidence="1">
    <location>
        <begin position="24"/>
        <end position="337"/>
    </location>
</feature>
<evidence type="ECO:0000256" key="1">
    <source>
        <dbReference type="SAM" id="SignalP"/>
    </source>
</evidence>
<reference evidence="3 4" key="1">
    <citation type="submission" date="2023-07" db="EMBL/GenBank/DDBJ databases">
        <title>Sorghum-associated microbial communities from plants grown in Nebraska, USA.</title>
        <authorList>
            <person name="Schachtman D."/>
        </authorList>
    </citation>
    <scope>NUCLEOTIDE SEQUENCE [LARGE SCALE GENOMIC DNA]</scope>
    <source>
        <strain evidence="3 4">BE308</strain>
    </source>
</reference>
<dbReference type="PANTHER" id="PTHR30024">
    <property type="entry name" value="ALIPHATIC SULFONATES-BINDING PROTEIN-RELATED"/>
    <property type="match status" value="1"/>
</dbReference>
<protein>
    <submittedName>
        <fullName evidence="3">ABC-type nitrate/sulfonate/bicarbonate transport system substrate-binding protein</fullName>
    </submittedName>
</protein>
<dbReference type="Pfam" id="PF09084">
    <property type="entry name" value="NMT1"/>
    <property type="match status" value="1"/>
</dbReference>
<dbReference type="Gene3D" id="3.40.190.10">
    <property type="entry name" value="Periplasmic binding protein-like II"/>
    <property type="match status" value="2"/>
</dbReference>
<organism evidence="3 4">
    <name type="scientific">Rhodoferax saidenbachensis</name>
    <dbReference type="NCBI Taxonomy" id="1484693"/>
    <lineage>
        <taxon>Bacteria</taxon>
        <taxon>Pseudomonadati</taxon>
        <taxon>Pseudomonadota</taxon>
        <taxon>Betaproteobacteria</taxon>
        <taxon>Burkholderiales</taxon>
        <taxon>Comamonadaceae</taxon>
        <taxon>Rhodoferax</taxon>
    </lineage>
</organism>
<comment type="caution">
    <text evidence="3">The sequence shown here is derived from an EMBL/GenBank/DDBJ whole genome shotgun (WGS) entry which is preliminary data.</text>
</comment>
<dbReference type="RefSeq" id="WP_310343020.1">
    <property type="nucleotide sequence ID" value="NZ_JAVDXO010000004.1"/>
</dbReference>
<sequence>MRPFLKLAITVWTVLGLSASALAQEALEVTDIRYQGSVGTVVWIELAEHLGYLAPLKAKWVGNTISGPQDVQAVVSNDIDIGGAFNGALVKLIVKKAPVKAVLGYYGVDDTTWSGYYVKNDSPIKTARDLLGKKVAMNTLGAHHDFIVREYLERNKITDEEAKQVTFVITPPVTGEQALRQNQVEVTTLGGILRDKALERGGIRPLFTDRDLFGNFTAGSYVLRNKFIEQNPKASKHLVSALARSIEWARNTPPAQVRSTFESIIKARGRAESADAIQYWKSTGIPSVGGVVLDKDLQVWIDWLVKEDIIKAGQVKPSDLYTNALNSYATGAKVAAK</sequence>
<feature type="domain" description="SsuA/THI5-like" evidence="2">
    <location>
        <begin position="71"/>
        <end position="253"/>
    </location>
</feature>
<dbReference type="SUPFAM" id="SSF53850">
    <property type="entry name" value="Periplasmic binding protein-like II"/>
    <property type="match status" value="1"/>
</dbReference>
<feature type="signal peptide" evidence="1">
    <location>
        <begin position="1"/>
        <end position="23"/>
    </location>
</feature>
<evidence type="ECO:0000313" key="3">
    <source>
        <dbReference type="EMBL" id="MDR7307097.1"/>
    </source>
</evidence>
<evidence type="ECO:0000313" key="4">
    <source>
        <dbReference type="Proteomes" id="UP001268089"/>
    </source>
</evidence>
<evidence type="ECO:0000259" key="2">
    <source>
        <dbReference type="Pfam" id="PF09084"/>
    </source>
</evidence>